<keyword evidence="3" id="KW-1185">Reference proteome</keyword>
<feature type="compositionally biased region" description="Acidic residues" evidence="1">
    <location>
        <begin position="265"/>
        <end position="277"/>
    </location>
</feature>
<reference evidence="3" key="1">
    <citation type="submission" date="2013-09" db="EMBL/GenBank/DDBJ databases">
        <title>The Genome Sequence of Anopheles maculatus species B.</title>
        <authorList>
            <consortium name="The Broad Institute Genomics Platform"/>
            <person name="Neafsey D.E."/>
            <person name="Besansky N."/>
            <person name="Howell P."/>
            <person name="Walton C."/>
            <person name="Young S.K."/>
            <person name="Zeng Q."/>
            <person name="Gargeya S."/>
            <person name="Fitzgerald M."/>
            <person name="Haas B."/>
            <person name="Abouelleil A."/>
            <person name="Allen A.W."/>
            <person name="Alvarado L."/>
            <person name="Arachchi H.M."/>
            <person name="Berlin A.M."/>
            <person name="Chapman S.B."/>
            <person name="Gainer-Dewar J."/>
            <person name="Goldberg J."/>
            <person name="Griggs A."/>
            <person name="Gujja S."/>
            <person name="Hansen M."/>
            <person name="Howarth C."/>
            <person name="Imamovic A."/>
            <person name="Ireland A."/>
            <person name="Larimer J."/>
            <person name="McCowan C."/>
            <person name="Murphy C."/>
            <person name="Pearson M."/>
            <person name="Poon T.W."/>
            <person name="Priest M."/>
            <person name="Roberts A."/>
            <person name="Saif S."/>
            <person name="Shea T."/>
            <person name="Sisk P."/>
            <person name="Sykes S."/>
            <person name="Wortman J."/>
            <person name="Nusbaum C."/>
            <person name="Birren B."/>
        </authorList>
    </citation>
    <scope>NUCLEOTIDE SEQUENCE [LARGE SCALE GENOMIC DNA]</scope>
    <source>
        <strain evidence="3">maculatus3</strain>
    </source>
</reference>
<feature type="region of interest" description="Disordered" evidence="1">
    <location>
        <begin position="294"/>
        <end position="535"/>
    </location>
</feature>
<feature type="compositionally biased region" description="Basic and acidic residues" evidence="1">
    <location>
        <begin position="240"/>
        <end position="250"/>
    </location>
</feature>
<dbReference type="InterPro" id="IPR032150">
    <property type="entry name" value="DUF4820"/>
</dbReference>
<feature type="compositionally biased region" description="Polar residues" evidence="1">
    <location>
        <begin position="469"/>
        <end position="483"/>
    </location>
</feature>
<feature type="region of interest" description="Disordered" evidence="1">
    <location>
        <begin position="240"/>
        <end position="277"/>
    </location>
</feature>
<dbReference type="EnsemblMetazoa" id="AMAM015932-RA">
    <property type="protein sequence ID" value="AMAM015932-PA"/>
    <property type="gene ID" value="AMAM015932"/>
</dbReference>
<feature type="region of interest" description="Disordered" evidence="1">
    <location>
        <begin position="98"/>
        <end position="120"/>
    </location>
</feature>
<feature type="compositionally biased region" description="Low complexity" evidence="1">
    <location>
        <begin position="422"/>
        <end position="454"/>
    </location>
</feature>
<feature type="compositionally biased region" description="Polar residues" evidence="1">
    <location>
        <begin position="370"/>
        <end position="386"/>
    </location>
</feature>
<reference evidence="2" key="2">
    <citation type="submission" date="2020-05" db="UniProtKB">
        <authorList>
            <consortium name="EnsemblMetazoa"/>
        </authorList>
    </citation>
    <scope>IDENTIFICATION</scope>
    <source>
        <strain evidence="2">maculatus3</strain>
    </source>
</reference>
<feature type="compositionally biased region" description="Polar residues" evidence="1">
    <location>
        <begin position="303"/>
        <end position="314"/>
    </location>
</feature>
<dbReference type="Proteomes" id="UP000075901">
    <property type="component" value="Unassembled WGS sequence"/>
</dbReference>
<sequence length="535" mass="58056">IGSIRSTCIQCGVYLWNRPLSPVVTSSSNSNNHLEAMGKSTVISTADEQEYSEVRGTTLPDMLYDVVARAATTSVGQFVYKRFDNLLWTIEKTARWSLPQPSPASVSSKTSAAGESEDVGSNISRPPLIRPLPWLLFLPALIALRLVRSALSMGARVVGRGPVLPSSMVGFLQNKRRKLRALKYRGQRLQRIAHIEREADPKQGTWLERIILPFRMVICTRPYRSIDANSDVAHAVVFRKDRPSSADQKRMVSKKRNLNQRQAESAEEEASDEDSFEDAGCQVLLDKYTNEEDSSFNMEDASLASSEGTDSSLSDADPTPKKLQSDKQSGLQQEQSLPKQNGGQQPSSKPDTLTRSLSENKNGVEPQPSAMKTSAQKTINANNRSKSAADLENGNDRSSNTAESEGKGASSNISGSTTPSKSIPNLSSSPENNENKPINQNVTGGTSASVAAASQIKSSTSPTILKATTAKQSPIMSDVRSNFQQQKQASQKQLASSGSAAQQQNQLQQASQQQQQHISNGAKSRNKKGPTQSFA</sequence>
<evidence type="ECO:0000313" key="2">
    <source>
        <dbReference type="EnsemblMetazoa" id="AMAM015932-PA"/>
    </source>
</evidence>
<accession>A0A182SYD9</accession>
<dbReference type="VEuPathDB" id="VectorBase:AMAM015932"/>
<feature type="compositionally biased region" description="Polar residues" evidence="1">
    <location>
        <begin position="517"/>
        <end position="535"/>
    </location>
</feature>
<feature type="compositionally biased region" description="Polar residues" evidence="1">
    <location>
        <begin position="103"/>
        <end position="120"/>
    </location>
</feature>
<dbReference type="AlphaFoldDB" id="A0A182SYD9"/>
<feature type="compositionally biased region" description="Low complexity" evidence="1">
    <location>
        <begin position="484"/>
        <end position="516"/>
    </location>
</feature>
<dbReference type="Pfam" id="PF16091">
    <property type="entry name" value="DUF4820"/>
    <property type="match status" value="1"/>
</dbReference>
<protein>
    <submittedName>
        <fullName evidence="2">Uncharacterized protein</fullName>
    </submittedName>
</protein>
<feature type="compositionally biased region" description="Polar residues" evidence="1">
    <location>
        <begin position="326"/>
        <end position="361"/>
    </location>
</feature>
<organism evidence="2 3">
    <name type="scientific">Anopheles maculatus</name>
    <dbReference type="NCBI Taxonomy" id="74869"/>
    <lineage>
        <taxon>Eukaryota</taxon>
        <taxon>Metazoa</taxon>
        <taxon>Ecdysozoa</taxon>
        <taxon>Arthropoda</taxon>
        <taxon>Hexapoda</taxon>
        <taxon>Insecta</taxon>
        <taxon>Pterygota</taxon>
        <taxon>Neoptera</taxon>
        <taxon>Endopterygota</taxon>
        <taxon>Diptera</taxon>
        <taxon>Nematocera</taxon>
        <taxon>Culicoidea</taxon>
        <taxon>Culicidae</taxon>
        <taxon>Anophelinae</taxon>
        <taxon>Anopheles</taxon>
        <taxon>Anopheles maculatus group</taxon>
    </lineage>
</organism>
<evidence type="ECO:0000256" key="1">
    <source>
        <dbReference type="SAM" id="MobiDB-lite"/>
    </source>
</evidence>
<feature type="compositionally biased region" description="Polar residues" evidence="1">
    <location>
        <begin position="396"/>
        <end position="421"/>
    </location>
</feature>
<name>A0A182SYD9_9DIPT</name>
<evidence type="ECO:0000313" key="3">
    <source>
        <dbReference type="Proteomes" id="UP000075901"/>
    </source>
</evidence>
<proteinExistence type="predicted"/>